<dbReference type="PANTHER" id="PTHR47506">
    <property type="entry name" value="TRANSCRIPTIONAL REGULATORY PROTEIN"/>
    <property type="match status" value="1"/>
</dbReference>
<sequence length="199" mass="21828">MSDTRGRILDATLACLVRHGYTGTTARAIAQAGGFAPGVLYYHFADLDDVLVAALTHTCEARAQRYRDELSGVDRAGRAVEILRRLYLEDTEVGHISAVQELYAGARPGSRLATRLTLETRRWEALAAEVLTTLLSGKPFASLVRMPVLANAAVAFYLGAETLAHLDDDSSRVMEFFDQAARLAGYFDRIPRLRRSTPG</sequence>
<dbReference type="Gene3D" id="1.10.357.10">
    <property type="entry name" value="Tetracycline Repressor, domain 2"/>
    <property type="match status" value="1"/>
</dbReference>
<evidence type="ECO:0000313" key="6">
    <source>
        <dbReference type="EMBL" id="OHV29603.1"/>
    </source>
</evidence>
<dbReference type="InterPro" id="IPR001647">
    <property type="entry name" value="HTH_TetR"/>
</dbReference>
<feature type="domain" description="HTH tetR-type" evidence="5">
    <location>
        <begin position="2"/>
        <end position="62"/>
    </location>
</feature>
<dbReference type="SUPFAM" id="SSF46689">
    <property type="entry name" value="Homeodomain-like"/>
    <property type="match status" value="1"/>
</dbReference>
<dbReference type="Proteomes" id="UP000179627">
    <property type="component" value="Unassembled WGS sequence"/>
</dbReference>
<evidence type="ECO:0000259" key="5">
    <source>
        <dbReference type="PROSITE" id="PS50977"/>
    </source>
</evidence>
<dbReference type="PRINTS" id="PR00455">
    <property type="entry name" value="HTHTETR"/>
</dbReference>
<keyword evidence="2 4" id="KW-0238">DNA-binding</keyword>
<organism evidence="6 7">
    <name type="scientific">Parafrankia colletiae</name>
    <dbReference type="NCBI Taxonomy" id="573497"/>
    <lineage>
        <taxon>Bacteria</taxon>
        <taxon>Bacillati</taxon>
        <taxon>Actinomycetota</taxon>
        <taxon>Actinomycetes</taxon>
        <taxon>Frankiales</taxon>
        <taxon>Frankiaceae</taxon>
        <taxon>Parafrankia</taxon>
    </lineage>
</organism>
<evidence type="ECO:0000256" key="1">
    <source>
        <dbReference type="ARBA" id="ARBA00023015"/>
    </source>
</evidence>
<dbReference type="EMBL" id="MBLM01000161">
    <property type="protein sequence ID" value="OHV29603.1"/>
    <property type="molecule type" value="Genomic_DNA"/>
</dbReference>
<protein>
    <submittedName>
        <fullName evidence="6">TetR family transcriptional regulator</fullName>
    </submittedName>
</protein>
<evidence type="ECO:0000256" key="2">
    <source>
        <dbReference type="ARBA" id="ARBA00023125"/>
    </source>
</evidence>
<dbReference type="Pfam" id="PF00440">
    <property type="entry name" value="TetR_N"/>
    <property type="match status" value="1"/>
</dbReference>
<dbReference type="PANTHER" id="PTHR47506:SF1">
    <property type="entry name" value="HTH-TYPE TRANSCRIPTIONAL REGULATOR YJDC"/>
    <property type="match status" value="1"/>
</dbReference>
<gene>
    <name evidence="6" type="ORF">CC117_29000</name>
</gene>
<dbReference type="GO" id="GO:0003677">
    <property type="term" value="F:DNA binding"/>
    <property type="evidence" value="ECO:0007669"/>
    <property type="project" value="UniProtKB-UniRule"/>
</dbReference>
<accession>A0A1S1Q3X0</accession>
<evidence type="ECO:0000256" key="3">
    <source>
        <dbReference type="ARBA" id="ARBA00023163"/>
    </source>
</evidence>
<evidence type="ECO:0000313" key="7">
    <source>
        <dbReference type="Proteomes" id="UP000179627"/>
    </source>
</evidence>
<name>A0A1S1Q3X0_9ACTN</name>
<evidence type="ECO:0000256" key="4">
    <source>
        <dbReference type="PROSITE-ProRule" id="PRU00335"/>
    </source>
</evidence>
<feature type="DNA-binding region" description="H-T-H motif" evidence="4">
    <location>
        <begin position="25"/>
        <end position="44"/>
    </location>
</feature>
<comment type="caution">
    <text evidence="6">The sequence shown here is derived from an EMBL/GenBank/DDBJ whole genome shotgun (WGS) entry which is preliminary data.</text>
</comment>
<dbReference type="PROSITE" id="PS50977">
    <property type="entry name" value="HTH_TETR_2"/>
    <property type="match status" value="1"/>
</dbReference>
<dbReference type="RefSeq" id="WP_071090440.1">
    <property type="nucleotide sequence ID" value="NZ_MBLM01000161.1"/>
</dbReference>
<dbReference type="InterPro" id="IPR009057">
    <property type="entry name" value="Homeodomain-like_sf"/>
</dbReference>
<reference evidence="7" key="1">
    <citation type="submission" date="2016-07" db="EMBL/GenBank/DDBJ databases">
        <title>Sequence Frankia sp. strain CcI1.17.</title>
        <authorList>
            <person name="Ghodhbane-Gtari F."/>
            <person name="Swanson E."/>
            <person name="Gueddou A."/>
            <person name="Morris K."/>
            <person name="Hezbri K."/>
            <person name="Ktari A."/>
            <person name="Nouioui I."/>
            <person name="Abebe-Akele F."/>
            <person name="Simpson S."/>
            <person name="Thomas K."/>
            <person name="Gtari M."/>
            <person name="Tisa L.S."/>
            <person name="Hurst S."/>
        </authorList>
    </citation>
    <scope>NUCLEOTIDE SEQUENCE [LARGE SCALE GENOMIC DNA]</scope>
    <source>
        <strain evidence="7">Cc1.17</strain>
    </source>
</reference>
<dbReference type="AlphaFoldDB" id="A0A1S1Q3X0"/>
<dbReference type="OrthoDB" id="3474596at2"/>
<keyword evidence="7" id="KW-1185">Reference proteome</keyword>
<proteinExistence type="predicted"/>
<keyword evidence="1" id="KW-0805">Transcription regulation</keyword>
<keyword evidence="3" id="KW-0804">Transcription</keyword>